<evidence type="ECO:0000256" key="3">
    <source>
        <dbReference type="ARBA" id="ARBA00022475"/>
    </source>
</evidence>
<feature type="transmembrane region" description="Helical" evidence="7">
    <location>
        <begin position="34"/>
        <end position="52"/>
    </location>
</feature>
<sequence>MLTVLGIIFPVFAMIAVGYGAVRKGLVLPGDVGGLGRFVVNVCLPALLFSAVTSSDRSDFTQPLYLSIYAVCGLANMGLIWLAVSFAGAERTRRAAATLGASTPNSAYIGYPILLLALPEIAAPAFAMNVVVENFLFLPLGLMLLEQAQTVESRTPFATARRLLKSILTKPMILGMFAGLAVALLGIPLPHAFVRLVEMIAQATPAIALFFIGGTLVGLPLRGHLNYAVLVASAKLLIFPALAAVMAAGLALFGCRFSDPRLFSALILSAAMPIFGMYAIFTQDVGHEGMASIAMLTSIIGAFFTLSALLIILL</sequence>
<feature type="transmembrane region" description="Helical" evidence="7">
    <location>
        <begin position="262"/>
        <end position="281"/>
    </location>
</feature>
<dbReference type="RefSeq" id="WP_141149208.1">
    <property type="nucleotide sequence ID" value="NZ_VHLG01000007.1"/>
</dbReference>
<keyword evidence="9" id="KW-1185">Reference proteome</keyword>
<proteinExistence type="predicted"/>
<dbReference type="PANTHER" id="PTHR36838">
    <property type="entry name" value="AUXIN EFFLUX CARRIER FAMILY PROTEIN"/>
    <property type="match status" value="1"/>
</dbReference>
<dbReference type="Proteomes" id="UP000318801">
    <property type="component" value="Unassembled WGS sequence"/>
</dbReference>
<keyword evidence="2" id="KW-0813">Transport</keyword>
<dbReference type="Pfam" id="PF03547">
    <property type="entry name" value="Mem_trans"/>
    <property type="match status" value="1"/>
</dbReference>
<accession>A0A506U903</accession>
<organism evidence="8 9">
    <name type="scientific">Martelella alba</name>
    <dbReference type="NCBI Taxonomy" id="2590451"/>
    <lineage>
        <taxon>Bacteria</taxon>
        <taxon>Pseudomonadati</taxon>
        <taxon>Pseudomonadota</taxon>
        <taxon>Alphaproteobacteria</taxon>
        <taxon>Hyphomicrobiales</taxon>
        <taxon>Aurantimonadaceae</taxon>
        <taxon>Martelella</taxon>
    </lineage>
</organism>
<protein>
    <submittedName>
        <fullName evidence="8">Transporter</fullName>
    </submittedName>
</protein>
<dbReference type="InterPro" id="IPR004776">
    <property type="entry name" value="Mem_transp_PIN-like"/>
</dbReference>
<evidence type="ECO:0000256" key="7">
    <source>
        <dbReference type="SAM" id="Phobius"/>
    </source>
</evidence>
<gene>
    <name evidence="8" type="ORF">FJU08_11740</name>
</gene>
<dbReference type="GO" id="GO:0055085">
    <property type="term" value="P:transmembrane transport"/>
    <property type="evidence" value="ECO:0007669"/>
    <property type="project" value="InterPro"/>
</dbReference>
<keyword evidence="4 7" id="KW-0812">Transmembrane</keyword>
<evidence type="ECO:0000313" key="8">
    <source>
        <dbReference type="EMBL" id="TPW29998.1"/>
    </source>
</evidence>
<evidence type="ECO:0000256" key="2">
    <source>
        <dbReference type="ARBA" id="ARBA00022448"/>
    </source>
</evidence>
<reference evidence="8 9" key="1">
    <citation type="submission" date="2019-06" db="EMBL/GenBank/DDBJ databases">
        <authorList>
            <person name="Li M."/>
        </authorList>
    </citation>
    <scope>NUCLEOTIDE SEQUENCE [LARGE SCALE GENOMIC DNA]</scope>
    <source>
        <strain evidence="8 9">BGMRC2036</strain>
    </source>
</reference>
<feature type="transmembrane region" description="Helical" evidence="7">
    <location>
        <begin position="293"/>
        <end position="313"/>
    </location>
</feature>
<dbReference type="PANTHER" id="PTHR36838:SF3">
    <property type="entry name" value="TRANSPORTER AUXIN EFFLUX CARRIER EC FAMILY"/>
    <property type="match status" value="1"/>
</dbReference>
<feature type="transmembrane region" description="Helical" evidence="7">
    <location>
        <begin position="206"/>
        <end position="225"/>
    </location>
</feature>
<feature type="transmembrane region" description="Helical" evidence="7">
    <location>
        <begin position="172"/>
        <end position="194"/>
    </location>
</feature>
<feature type="transmembrane region" description="Helical" evidence="7">
    <location>
        <begin position="108"/>
        <end position="132"/>
    </location>
</feature>
<evidence type="ECO:0000256" key="4">
    <source>
        <dbReference type="ARBA" id="ARBA00022692"/>
    </source>
</evidence>
<evidence type="ECO:0000313" key="9">
    <source>
        <dbReference type="Proteomes" id="UP000318801"/>
    </source>
</evidence>
<dbReference type="GO" id="GO:0016020">
    <property type="term" value="C:membrane"/>
    <property type="evidence" value="ECO:0007669"/>
    <property type="project" value="UniProtKB-SubCell"/>
</dbReference>
<dbReference type="OrthoDB" id="9810457at2"/>
<keyword evidence="3" id="KW-1003">Cell membrane</keyword>
<keyword evidence="6 7" id="KW-0472">Membrane</keyword>
<comment type="caution">
    <text evidence="8">The sequence shown here is derived from an EMBL/GenBank/DDBJ whole genome shotgun (WGS) entry which is preliminary data.</text>
</comment>
<name>A0A506U903_9HYPH</name>
<feature type="transmembrane region" description="Helical" evidence="7">
    <location>
        <begin position="64"/>
        <end position="87"/>
    </location>
</feature>
<evidence type="ECO:0000256" key="5">
    <source>
        <dbReference type="ARBA" id="ARBA00022989"/>
    </source>
</evidence>
<feature type="transmembrane region" description="Helical" evidence="7">
    <location>
        <begin position="6"/>
        <end position="22"/>
    </location>
</feature>
<dbReference type="EMBL" id="VHLG01000007">
    <property type="protein sequence ID" value="TPW29998.1"/>
    <property type="molecule type" value="Genomic_DNA"/>
</dbReference>
<comment type="subcellular location">
    <subcellularLocation>
        <location evidence="1">Membrane</location>
        <topology evidence="1">Multi-pass membrane protein</topology>
    </subcellularLocation>
</comment>
<evidence type="ECO:0000256" key="1">
    <source>
        <dbReference type="ARBA" id="ARBA00004141"/>
    </source>
</evidence>
<keyword evidence="5 7" id="KW-1133">Transmembrane helix</keyword>
<dbReference type="AlphaFoldDB" id="A0A506U903"/>
<feature type="transmembrane region" description="Helical" evidence="7">
    <location>
        <begin position="237"/>
        <end position="255"/>
    </location>
</feature>
<evidence type="ECO:0000256" key="6">
    <source>
        <dbReference type="ARBA" id="ARBA00023136"/>
    </source>
</evidence>